<dbReference type="PANTHER" id="PTHR13450">
    <property type="entry name" value="MITOCHONDRIAL 39S RIBOSOMAL PROTEIN L42"/>
    <property type="match status" value="1"/>
</dbReference>
<organism evidence="8 9">
    <name type="scientific">Ramazzottius varieornatus</name>
    <name type="common">Water bear</name>
    <name type="synonym">Tardigrade</name>
    <dbReference type="NCBI Taxonomy" id="947166"/>
    <lineage>
        <taxon>Eukaryota</taxon>
        <taxon>Metazoa</taxon>
        <taxon>Ecdysozoa</taxon>
        <taxon>Tardigrada</taxon>
        <taxon>Eutardigrada</taxon>
        <taxon>Parachela</taxon>
        <taxon>Hypsibioidea</taxon>
        <taxon>Ramazzottiidae</taxon>
        <taxon>Ramazzottius</taxon>
    </lineage>
</organism>
<dbReference type="OrthoDB" id="1107506at2759"/>
<evidence type="ECO:0000313" key="9">
    <source>
        <dbReference type="Proteomes" id="UP000186922"/>
    </source>
</evidence>
<dbReference type="PANTHER" id="PTHR13450:SF4">
    <property type="entry name" value="LARGE RIBOSOMAL SUBUNIT PROTEIN ML42"/>
    <property type="match status" value="1"/>
</dbReference>
<evidence type="ECO:0000256" key="3">
    <source>
        <dbReference type="ARBA" id="ARBA00022946"/>
    </source>
</evidence>
<dbReference type="Pfam" id="PF10210">
    <property type="entry name" value="MRP-S32"/>
    <property type="match status" value="1"/>
</dbReference>
<protein>
    <recommendedName>
        <fullName evidence="7">Large ribosomal subunit protein mL42</fullName>
    </recommendedName>
</protein>
<proteinExistence type="inferred from homology"/>
<dbReference type="STRING" id="947166.A0A1D1VWW5"/>
<evidence type="ECO:0000256" key="6">
    <source>
        <dbReference type="ARBA" id="ARBA00023274"/>
    </source>
</evidence>
<comment type="similarity">
    <text evidence="2">Belongs to the mitochondrion-specific ribosomal protein mL42 family.</text>
</comment>
<accession>A0A1D1VWW5</accession>
<sequence length="157" mass="18418">MSALASFSRLRPTLPECLSTSKKIFHVPCRTILHVFPPGWREKVDDAAKPTDPESRDHWVLSADQGRTIVCYHPERPFPYEHSLPVPRQESLFNEGDSVLKVQLRKDWHEASQPFNKEGVTTKLAKLFKMDRRYFVPHHRLSRIRRYKVFPVERDGL</sequence>
<keyword evidence="5" id="KW-0496">Mitochondrion</keyword>
<dbReference type="AlphaFoldDB" id="A0A1D1VWW5"/>
<evidence type="ECO:0000256" key="1">
    <source>
        <dbReference type="ARBA" id="ARBA00004173"/>
    </source>
</evidence>
<evidence type="ECO:0000256" key="2">
    <source>
        <dbReference type="ARBA" id="ARBA00005556"/>
    </source>
</evidence>
<keyword evidence="6" id="KW-0687">Ribonucleoprotein</keyword>
<dbReference type="Proteomes" id="UP000186922">
    <property type="component" value="Unassembled WGS sequence"/>
</dbReference>
<keyword evidence="3" id="KW-0809">Transit peptide</keyword>
<evidence type="ECO:0000256" key="7">
    <source>
        <dbReference type="ARBA" id="ARBA00035189"/>
    </source>
</evidence>
<reference evidence="8 9" key="1">
    <citation type="journal article" date="2016" name="Nat. Commun.">
        <title>Extremotolerant tardigrade genome and improved radiotolerance of human cultured cells by tardigrade-unique protein.</title>
        <authorList>
            <person name="Hashimoto T."/>
            <person name="Horikawa D.D."/>
            <person name="Saito Y."/>
            <person name="Kuwahara H."/>
            <person name="Kozuka-Hata H."/>
            <person name="Shin-I T."/>
            <person name="Minakuchi Y."/>
            <person name="Ohishi K."/>
            <person name="Motoyama A."/>
            <person name="Aizu T."/>
            <person name="Enomoto A."/>
            <person name="Kondo K."/>
            <person name="Tanaka S."/>
            <person name="Hara Y."/>
            <person name="Koshikawa S."/>
            <person name="Sagara H."/>
            <person name="Miura T."/>
            <person name="Yokobori S."/>
            <person name="Miyagawa K."/>
            <person name="Suzuki Y."/>
            <person name="Kubo T."/>
            <person name="Oyama M."/>
            <person name="Kohara Y."/>
            <person name="Fujiyama A."/>
            <person name="Arakawa K."/>
            <person name="Katayama T."/>
            <person name="Toyoda A."/>
            <person name="Kunieda T."/>
        </authorList>
    </citation>
    <scope>NUCLEOTIDE SEQUENCE [LARGE SCALE GENOMIC DNA]</scope>
    <source>
        <strain evidence="8 9">YOKOZUNA-1</strain>
    </source>
</reference>
<keyword evidence="4" id="KW-0689">Ribosomal protein</keyword>
<evidence type="ECO:0000256" key="4">
    <source>
        <dbReference type="ARBA" id="ARBA00022980"/>
    </source>
</evidence>
<comment type="caution">
    <text evidence="8">The sequence shown here is derived from an EMBL/GenBank/DDBJ whole genome shotgun (WGS) entry which is preliminary data.</text>
</comment>
<evidence type="ECO:0000313" key="8">
    <source>
        <dbReference type="EMBL" id="GAV05416.1"/>
    </source>
</evidence>
<dbReference type="GO" id="GO:0005762">
    <property type="term" value="C:mitochondrial large ribosomal subunit"/>
    <property type="evidence" value="ECO:0007669"/>
    <property type="project" value="TreeGrafter"/>
</dbReference>
<evidence type="ECO:0000256" key="5">
    <source>
        <dbReference type="ARBA" id="ARBA00023128"/>
    </source>
</evidence>
<dbReference type="EMBL" id="BDGG01000012">
    <property type="protein sequence ID" value="GAV05416.1"/>
    <property type="molecule type" value="Genomic_DNA"/>
</dbReference>
<dbReference type="InterPro" id="IPR019346">
    <property type="entry name" value="Ribosomal_mL42"/>
</dbReference>
<name>A0A1D1VWW5_RAMVA</name>
<gene>
    <name evidence="8" type="primary">RvY_15555-1</name>
    <name evidence="8" type="synonym">RvY_15555.1</name>
    <name evidence="8" type="ORF">RvY_15555</name>
</gene>
<comment type="subcellular location">
    <subcellularLocation>
        <location evidence="1">Mitochondrion</location>
    </subcellularLocation>
</comment>
<keyword evidence="9" id="KW-1185">Reference proteome</keyword>